<evidence type="ECO:0000256" key="9">
    <source>
        <dbReference type="ARBA" id="ARBA00047989"/>
    </source>
</evidence>
<dbReference type="CDD" id="cd16833">
    <property type="entry name" value="YfiH"/>
    <property type="match status" value="1"/>
</dbReference>
<comment type="catalytic activity">
    <reaction evidence="9">
        <text>adenosine + H2O + H(+) = inosine + NH4(+)</text>
        <dbReference type="Rhea" id="RHEA:24408"/>
        <dbReference type="ChEBI" id="CHEBI:15377"/>
        <dbReference type="ChEBI" id="CHEBI:15378"/>
        <dbReference type="ChEBI" id="CHEBI:16335"/>
        <dbReference type="ChEBI" id="CHEBI:17596"/>
        <dbReference type="ChEBI" id="CHEBI:28938"/>
        <dbReference type="EC" id="3.5.4.4"/>
    </reaction>
    <physiologicalReaction direction="left-to-right" evidence="9">
        <dbReference type="Rhea" id="RHEA:24409"/>
    </physiologicalReaction>
</comment>
<comment type="caution">
    <text evidence="13">The sequence shown here is derived from an EMBL/GenBank/DDBJ whole genome shotgun (WGS) entry which is preliminary data.</text>
</comment>
<accession>A0A264W4U8</accession>
<comment type="similarity">
    <text evidence="4 12">Belongs to the purine nucleoside phosphorylase YfiH/LACC1 family.</text>
</comment>
<evidence type="ECO:0000256" key="2">
    <source>
        <dbReference type="ARBA" id="ARBA00001947"/>
    </source>
</evidence>
<gene>
    <name evidence="13" type="ORF">CF394_05705</name>
</gene>
<comment type="catalytic activity">
    <reaction evidence="11">
        <text>S-methyl-5'-thioadenosine + phosphate = 5-(methylsulfanyl)-alpha-D-ribose 1-phosphate + adenine</text>
        <dbReference type="Rhea" id="RHEA:11852"/>
        <dbReference type="ChEBI" id="CHEBI:16708"/>
        <dbReference type="ChEBI" id="CHEBI:17509"/>
        <dbReference type="ChEBI" id="CHEBI:43474"/>
        <dbReference type="ChEBI" id="CHEBI:58533"/>
        <dbReference type="EC" id="2.4.2.28"/>
    </reaction>
    <physiologicalReaction direction="left-to-right" evidence="11">
        <dbReference type="Rhea" id="RHEA:11853"/>
    </physiologicalReaction>
</comment>
<evidence type="ECO:0000256" key="8">
    <source>
        <dbReference type="ARBA" id="ARBA00022833"/>
    </source>
</evidence>
<dbReference type="Gene3D" id="3.60.140.10">
    <property type="entry name" value="CNF1/YfiH-like putative cysteine hydrolases"/>
    <property type="match status" value="1"/>
</dbReference>
<evidence type="ECO:0000256" key="6">
    <source>
        <dbReference type="ARBA" id="ARBA00022723"/>
    </source>
</evidence>
<dbReference type="GO" id="GO:0016787">
    <property type="term" value="F:hydrolase activity"/>
    <property type="evidence" value="ECO:0007669"/>
    <property type="project" value="UniProtKB-KW"/>
</dbReference>
<dbReference type="Pfam" id="PF02578">
    <property type="entry name" value="Cu-oxidase_4"/>
    <property type="match status" value="1"/>
</dbReference>
<comment type="function">
    <text evidence="3">Purine nucleoside enzyme that catalyzes the phosphorolysis of adenosine and inosine nucleosides, yielding D-ribose 1-phosphate and the respective free bases, adenine and hypoxanthine. Also catalyzes the phosphorolysis of S-methyl-5'-thioadenosine into adenine and S-methyl-5-thio-alpha-D-ribose 1-phosphate. Also has adenosine deaminase activity.</text>
</comment>
<dbReference type="NCBIfam" id="TIGR00726">
    <property type="entry name" value="peptidoglycan editing factor PgeF"/>
    <property type="match status" value="1"/>
</dbReference>
<evidence type="ECO:0000313" key="13">
    <source>
        <dbReference type="EMBL" id="OZS78618.1"/>
    </source>
</evidence>
<dbReference type="Proteomes" id="UP000217065">
    <property type="component" value="Unassembled WGS sequence"/>
</dbReference>
<dbReference type="InterPro" id="IPR011324">
    <property type="entry name" value="Cytotoxic_necrot_fac-like_cat"/>
</dbReference>
<proteinExistence type="inferred from homology"/>
<reference evidence="13 14" key="1">
    <citation type="submission" date="2017-07" db="EMBL/GenBank/DDBJ databases">
        <title>Tetzosporium hominis gen.nov. sp.nov.</title>
        <authorList>
            <person name="Tetz G."/>
            <person name="Tetz V."/>
        </authorList>
    </citation>
    <scope>NUCLEOTIDE SEQUENCE [LARGE SCALE GENOMIC DNA]</scope>
    <source>
        <strain evidence="13 14">VT-49</strain>
    </source>
</reference>
<dbReference type="GO" id="GO:0017061">
    <property type="term" value="F:S-methyl-5-thioadenosine phosphorylase activity"/>
    <property type="evidence" value="ECO:0007669"/>
    <property type="project" value="UniProtKB-EC"/>
</dbReference>
<evidence type="ECO:0000256" key="4">
    <source>
        <dbReference type="ARBA" id="ARBA00007353"/>
    </source>
</evidence>
<sequence>MLTQFHPTAHLTVGLTLRDETRPESNNIALHSCVSPDAVLENRHQLAAELGVPLSQFVLANQTHSANFYEVTKDDWGRGATSLETAIPDTDALFSYEPNTVLGVFTADCVPLLLWSEQSGLIAAVHSGWQGTVKEIVPKLLTHLIEKKGEDPNHLHAYIGHCLSQDRFEVDADVAQKYQELGYANDWIKYREETGKYHIDNGATVKEQCLRAGVLEAHIEQTAICTFTSERGFSYRQDKQAGRHLGFIFRT</sequence>
<keyword evidence="5" id="KW-0808">Transferase</keyword>
<dbReference type="GO" id="GO:0005507">
    <property type="term" value="F:copper ion binding"/>
    <property type="evidence" value="ECO:0007669"/>
    <property type="project" value="TreeGrafter"/>
</dbReference>
<keyword evidence="7" id="KW-0378">Hydrolase</keyword>
<name>A0A264W4U8_9BACL</name>
<evidence type="ECO:0000256" key="1">
    <source>
        <dbReference type="ARBA" id="ARBA00000553"/>
    </source>
</evidence>
<dbReference type="AlphaFoldDB" id="A0A264W4U8"/>
<comment type="cofactor">
    <cofactor evidence="2">
        <name>Zn(2+)</name>
        <dbReference type="ChEBI" id="CHEBI:29105"/>
    </cofactor>
</comment>
<dbReference type="PANTHER" id="PTHR30616:SF2">
    <property type="entry name" value="PURINE NUCLEOSIDE PHOSPHORYLASE LACC1"/>
    <property type="match status" value="1"/>
</dbReference>
<dbReference type="RefSeq" id="WP_094942274.1">
    <property type="nucleotide sequence ID" value="NZ_NOKQ01000194.1"/>
</dbReference>
<evidence type="ECO:0000256" key="12">
    <source>
        <dbReference type="RuleBase" id="RU361274"/>
    </source>
</evidence>
<dbReference type="SUPFAM" id="SSF64438">
    <property type="entry name" value="CNF1/YfiH-like putative cysteine hydrolases"/>
    <property type="match status" value="1"/>
</dbReference>
<protein>
    <recommendedName>
        <fullName evidence="12">Purine nucleoside phosphorylase</fullName>
    </recommendedName>
</protein>
<evidence type="ECO:0000256" key="5">
    <source>
        <dbReference type="ARBA" id="ARBA00022679"/>
    </source>
</evidence>
<keyword evidence="8" id="KW-0862">Zinc</keyword>
<keyword evidence="14" id="KW-1185">Reference proteome</keyword>
<evidence type="ECO:0000256" key="11">
    <source>
        <dbReference type="ARBA" id="ARBA00049893"/>
    </source>
</evidence>
<dbReference type="InterPro" id="IPR038371">
    <property type="entry name" value="Cu_polyphenol_OxRdtase_sf"/>
</dbReference>
<dbReference type="OrthoDB" id="4279at2"/>
<dbReference type="PANTHER" id="PTHR30616">
    <property type="entry name" value="UNCHARACTERIZED PROTEIN YFIH"/>
    <property type="match status" value="1"/>
</dbReference>
<evidence type="ECO:0000313" key="14">
    <source>
        <dbReference type="Proteomes" id="UP000217065"/>
    </source>
</evidence>
<evidence type="ECO:0000256" key="7">
    <source>
        <dbReference type="ARBA" id="ARBA00022801"/>
    </source>
</evidence>
<keyword evidence="6" id="KW-0479">Metal-binding</keyword>
<evidence type="ECO:0000256" key="10">
    <source>
        <dbReference type="ARBA" id="ARBA00048968"/>
    </source>
</evidence>
<dbReference type="InterPro" id="IPR003730">
    <property type="entry name" value="Cu_polyphenol_OxRdtase"/>
</dbReference>
<comment type="catalytic activity">
    <reaction evidence="1">
        <text>inosine + phosphate = alpha-D-ribose 1-phosphate + hypoxanthine</text>
        <dbReference type="Rhea" id="RHEA:27646"/>
        <dbReference type="ChEBI" id="CHEBI:17368"/>
        <dbReference type="ChEBI" id="CHEBI:17596"/>
        <dbReference type="ChEBI" id="CHEBI:43474"/>
        <dbReference type="ChEBI" id="CHEBI:57720"/>
        <dbReference type="EC" id="2.4.2.1"/>
    </reaction>
    <physiologicalReaction direction="left-to-right" evidence="1">
        <dbReference type="Rhea" id="RHEA:27647"/>
    </physiologicalReaction>
</comment>
<evidence type="ECO:0000256" key="3">
    <source>
        <dbReference type="ARBA" id="ARBA00003215"/>
    </source>
</evidence>
<organism evidence="13 14">
    <name type="scientific">Tetzosporium hominis</name>
    <dbReference type="NCBI Taxonomy" id="2020506"/>
    <lineage>
        <taxon>Bacteria</taxon>
        <taxon>Bacillati</taxon>
        <taxon>Bacillota</taxon>
        <taxon>Bacilli</taxon>
        <taxon>Bacillales</taxon>
        <taxon>Caryophanaceae</taxon>
        <taxon>Tetzosporium</taxon>
    </lineage>
</organism>
<comment type="catalytic activity">
    <reaction evidence="10">
        <text>adenosine + phosphate = alpha-D-ribose 1-phosphate + adenine</text>
        <dbReference type="Rhea" id="RHEA:27642"/>
        <dbReference type="ChEBI" id="CHEBI:16335"/>
        <dbReference type="ChEBI" id="CHEBI:16708"/>
        <dbReference type="ChEBI" id="CHEBI:43474"/>
        <dbReference type="ChEBI" id="CHEBI:57720"/>
        <dbReference type="EC" id="2.4.2.1"/>
    </reaction>
    <physiologicalReaction direction="left-to-right" evidence="10">
        <dbReference type="Rhea" id="RHEA:27643"/>
    </physiologicalReaction>
</comment>
<dbReference type="EMBL" id="NOKQ01000194">
    <property type="protein sequence ID" value="OZS78618.1"/>
    <property type="molecule type" value="Genomic_DNA"/>
</dbReference>